<dbReference type="EMBL" id="DWZA01000090">
    <property type="protein sequence ID" value="HJA71913.1"/>
    <property type="molecule type" value="Genomic_DNA"/>
</dbReference>
<dbReference type="PROSITE" id="PS51898">
    <property type="entry name" value="TYR_RECOMBINASE"/>
    <property type="match status" value="1"/>
</dbReference>
<dbReference type="InterPro" id="IPR002104">
    <property type="entry name" value="Integrase_catalytic"/>
</dbReference>
<evidence type="ECO:0000313" key="3">
    <source>
        <dbReference type="EMBL" id="HJA71913.1"/>
    </source>
</evidence>
<proteinExistence type="predicted"/>
<dbReference type="Gene3D" id="1.10.443.10">
    <property type="entry name" value="Intergrase catalytic core"/>
    <property type="match status" value="1"/>
</dbReference>
<dbReference type="GO" id="GO:0015074">
    <property type="term" value="P:DNA integration"/>
    <property type="evidence" value="ECO:0007669"/>
    <property type="project" value="InterPro"/>
</dbReference>
<organism evidence="3 4">
    <name type="scientific">Candidatus Lachnoclostridium stercoravium</name>
    <dbReference type="NCBI Taxonomy" id="2838633"/>
    <lineage>
        <taxon>Bacteria</taxon>
        <taxon>Bacillati</taxon>
        <taxon>Bacillota</taxon>
        <taxon>Clostridia</taxon>
        <taxon>Lachnospirales</taxon>
        <taxon>Lachnospiraceae</taxon>
    </lineage>
</organism>
<dbReference type="GO" id="GO:0003677">
    <property type="term" value="F:DNA binding"/>
    <property type="evidence" value="ECO:0007669"/>
    <property type="project" value="InterPro"/>
</dbReference>
<accession>A0A9D2HKD9</accession>
<reference evidence="3" key="1">
    <citation type="journal article" date="2021" name="PeerJ">
        <title>Extensive microbial diversity within the chicken gut microbiome revealed by metagenomics and culture.</title>
        <authorList>
            <person name="Gilroy R."/>
            <person name="Ravi A."/>
            <person name="Getino M."/>
            <person name="Pursley I."/>
            <person name="Horton D.L."/>
            <person name="Alikhan N.F."/>
            <person name="Baker D."/>
            <person name="Gharbi K."/>
            <person name="Hall N."/>
            <person name="Watson M."/>
            <person name="Adriaenssens E.M."/>
            <person name="Foster-Nyarko E."/>
            <person name="Jarju S."/>
            <person name="Secka A."/>
            <person name="Antonio M."/>
            <person name="Oren A."/>
            <person name="Chaudhuri R.R."/>
            <person name="La Ragione R."/>
            <person name="Hildebrand F."/>
            <person name="Pallen M.J."/>
        </authorList>
    </citation>
    <scope>NUCLEOTIDE SEQUENCE</scope>
    <source>
        <strain evidence="3">CHK178-16964</strain>
    </source>
</reference>
<dbReference type="SUPFAM" id="SSF56349">
    <property type="entry name" value="DNA breaking-rejoining enzymes"/>
    <property type="match status" value="1"/>
</dbReference>
<protein>
    <submittedName>
        <fullName evidence="3">Tyrosine-type recombinase/integrase</fullName>
    </submittedName>
</protein>
<dbReference type="GO" id="GO:0006310">
    <property type="term" value="P:DNA recombination"/>
    <property type="evidence" value="ECO:0007669"/>
    <property type="project" value="UniProtKB-KW"/>
</dbReference>
<gene>
    <name evidence="3" type="ORF">IAA07_10125</name>
</gene>
<comment type="caution">
    <text evidence="3">The sequence shown here is derived from an EMBL/GenBank/DDBJ whole genome shotgun (WGS) entry which is preliminary data.</text>
</comment>
<dbReference type="InterPro" id="IPR013762">
    <property type="entry name" value="Integrase-like_cat_sf"/>
</dbReference>
<dbReference type="Pfam" id="PF00589">
    <property type="entry name" value="Phage_integrase"/>
    <property type="match status" value="1"/>
</dbReference>
<keyword evidence="1" id="KW-0233">DNA recombination</keyword>
<feature type="non-terminal residue" evidence="3">
    <location>
        <position position="1"/>
    </location>
</feature>
<dbReference type="Proteomes" id="UP000823900">
    <property type="component" value="Unassembled WGS sequence"/>
</dbReference>
<dbReference type="InterPro" id="IPR011010">
    <property type="entry name" value="DNA_brk_join_enz"/>
</dbReference>
<evidence type="ECO:0000313" key="4">
    <source>
        <dbReference type="Proteomes" id="UP000823900"/>
    </source>
</evidence>
<dbReference type="AlphaFoldDB" id="A0A9D2HKD9"/>
<reference evidence="3" key="2">
    <citation type="submission" date="2021-04" db="EMBL/GenBank/DDBJ databases">
        <authorList>
            <person name="Gilroy R."/>
        </authorList>
    </citation>
    <scope>NUCLEOTIDE SEQUENCE</scope>
    <source>
        <strain evidence="3">CHK178-16964</strain>
    </source>
</reference>
<feature type="domain" description="Tyr recombinase" evidence="2">
    <location>
        <begin position="1"/>
        <end position="51"/>
    </location>
</feature>
<name>A0A9D2HKD9_9FIRM</name>
<sequence length="79" mass="9170">TNHCFRHSKAMHLLEAGVNLIYIRDLLGHTSIVTTEIYAKTNPRIKEEQLKKHSASVEAVHKYSQKQKEDLIDWLKSNL</sequence>
<evidence type="ECO:0000256" key="1">
    <source>
        <dbReference type="ARBA" id="ARBA00023172"/>
    </source>
</evidence>
<evidence type="ECO:0000259" key="2">
    <source>
        <dbReference type="PROSITE" id="PS51898"/>
    </source>
</evidence>